<dbReference type="EMBL" id="CAXDID020000199">
    <property type="protein sequence ID" value="CAL6053824.1"/>
    <property type="molecule type" value="Genomic_DNA"/>
</dbReference>
<accession>A0AA86Q3I1</accession>
<evidence type="ECO:0000256" key="1">
    <source>
        <dbReference type="SAM" id="MobiDB-lite"/>
    </source>
</evidence>
<comment type="caution">
    <text evidence="2">The sequence shown here is derived from an EMBL/GenBank/DDBJ whole genome shotgun (WGS) entry which is preliminary data.</text>
</comment>
<dbReference type="AlphaFoldDB" id="A0AA86Q3I1"/>
<gene>
    <name evidence="2" type="ORF">HINF_LOCUS38916</name>
    <name evidence="3" type="ORF">HINF_LOCUS45680</name>
</gene>
<reference evidence="2" key="1">
    <citation type="submission" date="2023-06" db="EMBL/GenBank/DDBJ databases">
        <authorList>
            <person name="Kurt Z."/>
        </authorList>
    </citation>
    <scope>NUCLEOTIDE SEQUENCE</scope>
</reference>
<keyword evidence="4" id="KW-1185">Reference proteome</keyword>
<protein>
    <submittedName>
        <fullName evidence="3">Hypothetical_protein</fullName>
    </submittedName>
</protein>
<evidence type="ECO:0000313" key="3">
    <source>
        <dbReference type="EMBL" id="CAL6053824.1"/>
    </source>
</evidence>
<proteinExistence type="predicted"/>
<organism evidence="2">
    <name type="scientific">Hexamita inflata</name>
    <dbReference type="NCBI Taxonomy" id="28002"/>
    <lineage>
        <taxon>Eukaryota</taxon>
        <taxon>Metamonada</taxon>
        <taxon>Diplomonadida</taxon>
        <taxon>Hexamitidae</taxon>
        <taxon>Hexamitinae</taxon>
        <taxon>Hexamita</taxon>
    </lineage>
</organism>
<reference evidence="3 4" key="2">
    <citation type="submission" date="2024-07" db="EMBL/GenBank/DDBJ databases">
        <authorList>
            <person name="Akdeniz Z."/>
        </authorList>
    </citation>
    <scope>NUCLEOTIDE SEQUENCE [LARGE SCALE GENOMIC DNA]</scope>
</reference>
<evidence type="ECO:0000313" key="4">
    <source>
        <dbReference type="Proteomes" id="UP001642409"/>
    </source>
</evidence>
<sequence length="108" mass="12468">MSFCKASKIPCASPLCEGEICELWDSVGSSGTFPFFVSFRTIWFRYWQMPLLWNRLLGWFTESCSMVSLMMASLACDDKGIQMSRHHHVQNHRAPFKTSRAKRTPKTV</sequence>
<feature type="region of interest" description="Disordered" evidence="1">
    <location>
        <begin position="89"/>
        <end position="108"/>
    </location>
</feature>
<dbReference type="Proteomes" id="UP001642409">
    <property type="component" value="Unassembled WGS sequence"/>
</dbReference>
<name>A0AA86Q3I1_9EUKA</name>
<evidence type="ECO:0000313" key="2">
    <source>
        <dbReference type="EMBL" id="CAI9951271.1"/>
    </source>
</evidence>
<dbReference type="EMBL" id="CATOUU010000823">
    <property type="protein sequence ID" value="CAI9951271.1"/>
    <property type="molecule type" value="Genomic_DNA"/>
</dbReference>